<accession>A0ABR4I7V9</accession>
<proteinExistence type="predicted"/>
<protein>
    <submittedName>
        <fullName evidence="1">Uncharacterized protein</fullName>
    </submittedName>
</protein>
<gene>
    <name evidence="1" type="ORF">BDW59DRAFT_162998</name>
</gene>
<dbReference type="Proteomes" id="UP001610335">
    <property type="component" value="Unassembled WGS sequence"/>
</dbReference>
<evidence type="ECO:0000313" key="2">
    <source>
        <dbReference type="Proteomes" id="UP001610335"/>
    </source>
</evidence>
<name>A0ABR4I7V9_9EURO</name>
<organism evidence="1 2">
    <name type="scientific">Aspergillus cavernicola</name>
    <dbReference type="NCBI Taxonomy" id="176166"/>
    <lineage>
        <taxon>Eukaryota</taxon>
        <taxon>Fungi</taxon>
        <taxon>Dikarya</taxon>
        <taxon>Ascomycota</taxon>
        <taxon>Pezizomycotina</taxon>
        <taxon>Eurotiomycetes</taxon>
        <taxon>Eurotiomycetidae</taxon>
        <taxon>Eurotiales</taxon>
        <taxon>Aspergillaceae</taxon>
        <taxon>Aspergillus</taxon>
        <taxon>Aspergillus subgen. Nidulantes</taxon>
    </lineage>
</organism>
<comment type="caution">
    <text evidence="1">The sequence shown here is derived from an EMBL/GenBank/DDBJ whole genome shotgun (WGS) entry which is preliminary data.</text>
</comment>
<sequence length="92" mass="10507">MPLQISRPFSLTIPARQANTIRLTPKPRGFLADKGPFPYTPWTRSYEDIFLRGSESREIDTLMSETVEQERRIEGLERRVSDLVGGRVESGV</sequence>
<dbReference type="EMBL" id="JBFXLS010000049">
    <property type="protein sequence ID" value="KAL2823836.1"/>
    <property type="molecule type" value="Genomic_DNA"/>
</dbReference>
<keyword evidence="2" id="KW-1185">Reference proteome</keyword>
<evidence type="ECO:0000313" key="1">
    <source>
        <dbReference type="EMBL" id="KAL2823836.1"/>
    </source>
</evidence>
<reference evidence="1 2" key="1">
    <citation type="submission" date="2024-07" db="EMBL/GenBank/DDBJ databases">
        <title>Section-level genome sequencing and comparative genomics of Aspergillus sections Usti and Cavernicolus.</title>
        <authorList>
            <consortium name="Lawrence Berkeley National Laboratory"/>
            <person name="Nybo J.L."/>
            <person name="Vesth T.C."/>
            <person name="Theobald S."/>
            <person name="Frisvad J.C."/>
            <person name="Larsen T.O."/>
            <person name="Kjaerboelling I."/>
            <person name="Rothschild-Mancinelli K."/>
            <person name="Lyhne E.K."/>
            <person name="Kogle M.E."/>
            <person name="Barry K."/>
            <person name="Clum A."/>
            <person name="Na H."/>
            <person name="Ledsgaard L."/>
            <person name="Lin J."/>
            <person name="Lipzen A."/>
            <person name="Kuo A."/>
            <person name="Riley R."/>
            <person name="Mondo S."/>
            <person name="LaButti K."/>
            <person name="Haridas S."/>
            <person name="Pangalinan J."/>
            <person name="Salamov A.A."/>
            <person name="Simmons B.A."/>
            <person name="Magnuson J.K."/>
            <person name="Chen J."/>
            <person name="Drula E."/>
            <person name="Henrissat B."/>
            <person name="Wiebenga A."/>
            <person name="Lubbers R.J."/>
            <person name="Gomes A.C."/>
            <person name="Makela M.R."/>
            <person name="Stajich J."/>
            <person name="Grigoriev I.V."/>
            <person name="Mortensen U.H."/>
            <person name="De vries R.P."/>
            <person name="Baker S.E."/>
            <person name="Andersen M.R."/>
        </authorList>
    </citation>
    <scope>NUCLEOTIDE SEQUENCE [LARGE SCALE GENOMIC DNA]</scope>
    <source>
        <strain evidence="1 2">CBS 600.67</strain>
    </source>
</reference>